<dbReference type="Gene3D" id="3.30.420.40">
    <property type="match status" value="1"/>
</dbReference>
<proteinExistence type="predicted"/>
<organism evidence="2">
    <name type="scientific">Aquifex aeolicus</name>
    <dbReference type="NCBI Taxonomy" id="63363"/>
    <lineage>
        <taxon>Bacteria</taxon>
        <taxon>Pseudomonadati</taxon>
        <taxon>Aquificota</taxon>
        <taxon>Aquificia</taxon>
        <taxon>Aquificales</taxon>
        <taxon>Aquificaceae</taxon>
        <taxon>Aquifex</taxon>
    </lineage>
</organism>
<comment type="caution">
    <text evidence="2">The sequence shown here is derived from an EMBL/GenBank/DDBJ whole genome shotgun (WGS) entry which is preliminary data.</text>
</comment>
<dbReference type="SUPFAM" id="SSF53067">
    <property type="entry name" value="Actin-like ATPase domain"/>
    <property type="match status" value="2"/>
</dbReference>
<dbReference type="Pfam" id="PF02541">
    <property type="entry name" value="Ppx-GppA"/>
    <property type="match status" value="1"/>
</dbReference>
<name>A0A7C5Q983_AQUAO</name>
<gene>
    <name evidence="2" type="ORF">ENJ61_03240</name>
</gene>
<dbReference type="PANTHER" id="PTHR30005:SF0">
    <property type="entry name" value="RETROGRADE REGULATION PROTEIN 2"/>
    <property type="match status" value="1"/>
</dbReference>
<dbReference type="InterPro" id="IPR050273">
    <property type="entry name" value="GppA/Ppx_hydrolase"/>
</dbReference>
<evidence type="ECO:0000313" key="2">
    <source>
        <dbReference type="EMBL" id="HHJ63899.1"/>
    </source>
</evidence>
<dbReference type="InterPro" id="IPR043129">
    <property type="entry name" value="ATPase_NBD"/>
</dbReference>
<dbReference type="EMBL" id="DRNB01000120">
    <property type="protein sequence ID" value="HHJ63899.1"/>
    <property type="molecule type" value="Genomic_DNA"/>
</dbReference>
<dbReference type="Gene3D" id="3.30.420.150">
    <property type="entry name" value="Exopolyphosphatase. Domain 2"/>
    <property type="match status" value="1"/>
</dbReference>
<protein>
    <submittedName>
        <fullName evidence="2">Ppx/GppA family phosphatase</fullName>
    </submittedName>
</protein>
<feature type="domain" description="Ppx/GppA phosphatase N-terminal" evidence="1">
    <location>
        <begin position="17"/>
        <end position="298"/>
    </location>
</feature>
<dbReference type="InterPro" id="IPR003695">
    <property type="entry name" value="Ppx_GppA_N"/>
</dbReference>
<accession>A0A7C5Q983</accession>
<reference evidence="2" key="1">
    <citation type="journal article" date="2020" name="mSystems">
        <title>Genome- and Community-Level Interaction Insights into Carbon Utilization and Element Cycling Functions of Hydrothermarchaeota in Hydrothermal Sediment.</title>
        <authorList>
            <person name="Zhou Z."/>
            <person name="Liu Y."/>
            <person name="Xu W."/>
            <person name="Pan J."/>
            <person name="Luo Z.H."/>
            <person name="Li M."/>
        </authorList>
    </citation>
    <scope>NUCLEOTIDE SEQUENCE [LARGE SCALE GENOMIC DNA]</scope>
    <source>
        <strain evidence="2">HyVt-501</strain>
    </source>
</reference>
<dbReference type="AlphaFoldDB" id="A0A7C5Q983"/>
<dbReference type="PANTHER" id="PTHR30005">
    <property type="entry name" value="EXOPOLYPHOSPHATASE"/>
    <property type="match status" value="1"/>
</dbReference>
<dbReference type="GO" id="GO:0016462">
    <property type="term" value="F:pyrophosphatase activity"/>
    <property type="evidence" value="ECO:0007669"/>
    <property type="project" value="TreeGrafter"/>
</dbReference>
<sequence length="303" mass="34261">MRIAVIDTGSYSVRLTVAEVKDSRLNILLEKGYITSLGSGVKKEGKLRSDRIEETLRVLEDYRREIDKLGVDRVVVVATEALRRARNAEEFIELVRKRTGFEVRILSPEEEGRLAFLATAYSLRPEGYFVVVDQGGGSTEFAFGRDLKPQEVISLPFGIVDLTERFLRHDPPLEEELLSLRAFVRDRVLELKRNVDDMIGLGGTITTVAALEYGVYPYDPLKIHGREISLSALKRWLGELVRLTLAERSRKFRQIEDRRAEVIPAGVAMFVEIMEVFERERIKVGDWGVKHGLIVSCALGASV</sequence>
<evidence type="ECO:0000259" key="1">
    <source>
        <dbReference type="Pfam" id="PF02541"/>
    </source>
</evidence>
<dbReference type="Proteomes" id="UP000885792">
    <property type="component" value="Unassembled WGS sequence"/>
</dbReference>